<feature type="transmembrane region" description="Helical" evidence="4">
    <location>
        <begin position="130"/>
        <end position="151"/>
    </location>
</feature>
<keyword evidence="4" id="KW-0812">Transmembrane</keyword>
<keyword evidence="4" id="KW-0472">Membrane</keyword>
<dbReference type="AlphaFoldDB" id="A0A919K3A9"/>
<evidence type="ECO:0000313" key="7">
    <source>
        <dbReference type="EMBL" id="GIE98744.1"/>
    </source>
</evidence>
<evidence type="ECO:0000259" key="6">
    <source>
        <dbReference type="Pfam" id="PF07730"/>
    </source>
</evidence>
<evidence type="ECO:0000313" key="8">
    <source>
        <dbReference type="Proteomes" id="UP000636960"/>
    </source>
</evidence>
<evidence type="ECO:0000259" key="5">
    <source>
        <dbReference type="Pfam" id="PF02518"/>
    </source>
</evidence>
<dbReference type="InterPro" id="IPR050482">
    <property type="entry name" value="Sensor_HK_TwoCompSys"/>
</dbReference>
<name>A0A919K3A9_9ACTN</name>
<dbReference type="Proteomes" id="UP000636960">
    <property type="component" value="Unassembled WGS sequence"/>
</dbReference>
<dbReference type="Gene3D" id="1.20.5.1930">
    <property type="match status" value="1"/>
</dbReference>
<proteinExistence type="predicted"/>
<evidence type="ECO:0000256" key="4">
    <source>
        <dbReference type="SAM" id="Phobius"/>
    </source>
</evidence>
<comment type="caution">
    <text evidence="7">The sequence shown here is derived from an EMBL/GenBank/DDBJ whole genome shotgun (WGS) entry which is preliminary data.</text>
</comment>
<dbReference type="InterPro" id="IPR036890">
    <property type="entry name" value="HATPase_C_sf"/>
</dbReference>
<reference evidence="7" key="1">
    <citation type="submission" date="2021-01" db="EMBL/GenBank/DDBJ databases">
        <title>Whole genome shotgun sequence of Actinoplanes rishiriensis NBRC 108556.</title>
        <authorList>
            <person name="Komaki H."/>
            <person name="Tamura T."/>
        </authorList>
    </citation>
    <scope>NUCLEOTIDE SEQUENCE</scope>
    <source>
        <strain evidence="7">NBRC 108556</strain>
    </source>
</reference>
<protein>
    <submittedName>
        <fullName evidence="7">Two-component sensor histidine kinase</fullName>
    </submittedName>
</protein>
<organism evidence="7 8">
    <name type="scientific">Paractinoplanes rishiriensis</name>
    <dbReference type="NCBI Taxonomy" id="1050105"/>
    <lineage>
        <taxon>Bacteria</taxon>
        <taxon>Bacillati</taxon>
        <taxon>Actinomycetota</taxon>
        <taxon>Actinomycetes</taxon>
        <taxon>Micromonosporales</taxon>
        <taxon>Micromonosporaceae</taxon>
        <taxon>Paractinoplanes</taxon>
    </lineage>
</organism>
<feature type="transmembrane region" description="Helical" evidence="4">
    <location>
        <begin position="61"/>
        <end position="78"/>
    </location>
</feature>
<evidence type="ECO:0000256" key="2">
    <source>
        <dbReference type="ARBA" id="ARBA00022777"/>
    </source>
</evidence>
<keyword evidence="8" id="KW-1185">Reference proteome</keyword>
<dbReference type="PANTHER" id="PTHR24421">
    <property type="entry name" value="NITRATE/NITRITE SENSOR PROTEIN NARX-RELATED"/>
    <property type="match status" value="1"/>
</dbReference>
<feature type="transmembrane region" description="Helical" evidence="4">
    <location>
        <begin position="108"/>
        <end position="124"/>
    </location>
</feature>
<feature type="domain" description="Signal transduction histidine kinase subgroup 3 dimerisation and phosphoacceptor" evidence="6">
    <location>
        <begin position="184"/>
        <end position="244"/>
    </location>
</feature>
<keyword evidence="4" id="KW-1133">Transmembrane helix</keyword>
<dbReference type="GO" id="GO:0046983">
    <property type="term" value="F:protein dimerization activity"/>
    <property type="evidence" value="ECO:0007669"/>
    <property type="project" value="InterPro"/>
</dbReference>
<gene>
    <name evidence="7" type="ORF">Ari01nite_62090</name>
</gene>
<keyword evidence="2 7" id="KW-0418">Kinase</keyword>
<dbReference type="Pfam" id="PF02518">
    <property type="entry name" value="HATPase_c"/>
    <property type="match status" value="1"/>
</dbReference>
<evidence type="ECO:0000256" key="1">
    <source>
        <dbReference type="ARBA" id="ARBA00022679"/>
    </source>
</evidence>
<dbReference type="PANTHER" id="PTHR24421:SF59">
    <property type="entry name" value="OXYGEN SENSOR HISTIDINE KINASE NREB"/>
    <property type="match status" value="1"/>
</dbReference>
<dbReference type="Pfam" id="PF07730">
    <property type="entry name" value="HisKA_3"/>
    <property type="match status" value="1"/>
</dbReference>
<feature type="domain" description="Histidine kinase/HSP90-like ATPase" evidence="5">
    <location>
        <begin position="282"/>
        <end position="364"/>
    </location>
</feature>
<dbReference type="Gene3D" id="3.30.565.10">
    <property type="entry name" value="Histidine kinase-like ATPase, C-terminal domain"/>
    <property type="match status" value="1"/>
</dbReference>
<accession>A0A919K3A9</accession>
<dbReference type="SUPFAM" id="SSF55874">
    <property type="entry name" value="ATPase domain of HSP90 chaperone/DNA topoisomerase II/histidine kinase"/>
    <property type="match status" value="1"/>
</dbReference>
<dbReference type="GO" id="GO:0016020">
    <property type="term" value="C:membrane"/>
    <property type="evidence" value="ECO:0007669"/>
    <property type="project" value="InterPro"/>
</dbReference>
<evidence type="ECO:0000256" key="3">
    <source>
        <dbReference type="ARBA" id="ARBA00023012"/>
    </source>
</evidence>
<keyword evidence="1" id="KW-0808">Transferase</keyword>
<keyword evidence="3" id="KW-0902">Two-component regulatory system</keyword>
<dbReference type="GO" id="GO:0000155">
    <property type="term" value="F:phosphorelay sensor kinase activity"/>
    <property type="evidence" value="ECO:0007669"/>
    <property type="project" value="InterPro"/>
</dbReference>
<dbReference type="InterPro" id="IPR011712">
    <property type="entry name" value="Sig_transdc_His_kin_sub3_dim/P"/>
</dbReference>
<dbReference type="InterPro" id="IPR003594">
    <property type="entry name" value="HATPase_dom"/>
</dbReference>
<dbReference type="CDD" id="cd16917">
    <property type="entry name" value="HATPase_UhpB-NarQ-NarX-like"/>
    <property type="match status" value="1"/>
</dbReference>
<dbReference type="EMBL" id="BOMV01000065">
    <property type="protein sequence ID" value="GIE98744.1"/>
    <property type="molecule type" value="Genomic_DNA"/>
</dbReference>
<sequence>MWSAVYGTAICAAVGLPLLVINVRGEDLTSIPVALWWLCFAGYLLAQTVCTWWSDRLGPRAVRAGFAAMVVLGTVLALSAPRAGWTAILLIFTSALSVYVVRLPVTAAVIVYNTGVIVLASVLGDFSAGAVVATGALYLLLQVASVASVVATARAQRNAERLAVAHTELRAAHAMLAESSRADERLRIARELHDALGHQLTVLALELEAASHKAEPAEHVVRAKRVARELLADVRATVGELRHRAPDLRATLDRIVADLPAPQVQVHVDAGVQTDEARTAVLIRCVQEVVTNAIRHARADFVWIEIRIGDEGGIVFDARDDGRGADRVVMGHGLTGIDERVRELGGQARFEGRPGFRVVAEVPAP</sequence>
<feature type="transmembrane region" description="Helical" evidence="4">
    <location>
        <begin position="35"/>
        <end position="54"/>
    </location>
</feature>